<feature type="domain" description="PIN" evidence="1">
    <location>
        <begin position="5"/>
        <end position="117"/>
    </location>
</feature>
<dbReference type="InterPro" id="IPR002716">
    <property type="entry name" value="PIN_dom"/>
</dbReference>
<proteinExistence type="predicted"/>
<dbReference type="EMBL" id="JADQDM010000006">
    <property type="protein sequence ID" value="MBF9222091.1"/>
    <property type="molecule type" value="Genomic_DNA"/>
</dbReference>
<comment type="caution">
    <text evidence="2">The sequence shown here is derived from an EMBL/GenBank/DDBJ whole genome shotgun (WGS) entry which is preliminary data.</text>
</comment>
<dbReference type="RefSeq" id="WP_196293545.1">
    <property type="nucleotide sequence ID" value="NZ_JADQDM010000006.1"/>
</dbReference>
<dbReference type="Gene3D" id="3.40.50.1010">
    <property type="entry name" value="5'-nuclease"/>
    <property type="match status" value="1"/>
</dbReference>
<dbReference type="SUPFAM" id="SSF88723">
    <property type="entry name" value="PIN domain-like"/>
    <property type="match status" value="1"/>
</dbReference>
<protein>
    <submittedName>
        <fullName evidence="2">PIN domain-containing protein</fullName>
    </submittedName>
</protein>
<gene>
    <name evidence="2" type="ORF">I2H31_13365</name>
</gene>
<reference evidence="2 3" key="1">
    <citation type="submission" date="2020-11" db="EMBL/GenBank/DDBJ databases">
        <authorList>
            <person name="Kim M.K."/>
        </authorList>
    </citation>
    <scope>NUCLEOTIDE SEQUENCE [LARGE SCALE GENOMIC DNA]</scope>
    <source>
        <strain evidence="2 3">BT662</strain>
    </source>
</reference>
<evidence type="ECO:0000259" key="1">
    <source>
        <dbReference type="Pfam" id="PF13470"/>
    </source>
</evidence>
<organism evidence="2 3">
    <name type="scientific">Hymenobacter ruricola</name>
    <dbReference type="NCBI Taxonomy" id="2791023"/>
    <lineage>
        <taxon>Bacteria</taxon>
        <taxon>Pseudomonadati</taxon>
        <taxon>Bacteroidota</taxon>
        <taxon>Cytophagia</taxon>
        <taxon>Cytophagales</taxon>
        <taxon>Hymenobacteraceae</taxon>
        <taxon>Hymenobacter</taxon>
    </lineage>
</organism>
<dbReference type="Pfam" id="PF13470">
    <property type="entry name" value="PIN_3"/>
    <property type="match status" value="1"/>
</dbReference>
<dbReference type="Proteomes" id="UP000618931">
    <property type="component" value="Unassembled WGS sequence"/>
</dbReference>
<name>A0ABS0I566_9BACT</name>
<accession>A0ABS0I566</accession>
<keyword evidence="3" id="KW-1185">Reference proteome</keyword>
<dbReference type="InterPro" id="IPR029060">
    <property type="entry name" value="PIN-like_dom_sf"/>
</dbReference>
<sequence length="139" mass="15488">MKHWFLDTNVLVDFLINRQPFALEAAALFELGRQQRVVLYAASLSFATVYYLVRQGRSHEQALALVAQLERLVQVVAVDGPTVRAALSGEFRDFEDGLQYFSARSMPLVEAIVTRNAKDFRTGSLPTYLPAEAVGILLA</sequence>
<evidence type="ECO:0000313" key="2">
    <source>
        <dbReference type="EMBL" id="MBF9222091.1"/>
    </source>
</evidence>
<evidence type="ECO:0000313" key="3">
    <source>
        <dbReference type="Proteomes" id="UP000618931"/>
    </source>
</evidence>